<keyword evidence="2" id="KW-1185">Reference proteome</keyword>
<name>A0A9Q3PAK8_9BASI</name>
<comment type="caution">
    <text evidence="1">The sequence shown here is derived from an EMBL/GenBank/DDBJ whole genome shotgun (WGS) entry which is preliminary data.</text>
</comment>
<dbReference type="EMBL" id="AVOT02058939">
    <property type="protein sequence ID" value="MBW0552696.1"/>
    <property type="molecule type" value="Genomic_DNA"/>
</dbReference>
<reference evidence="1" key="1">
    <citation type="submission" date="2021-03" db="EMBL/GenBank/DDBJ databases">
        <title>Draft genome sequence of rust myrtle Austropuccinia psidii MF-1, a brazilian biotype.</title>
        <authorList>
            <person name="Quecine M.C."/>
            <person name="Pachon D.M.R."/>
            <person name="Bonatelli M.L."/>
            <person name="Correr F.H."/>
            <person name="Franceschini L.M."/>
            <person name="Leite T.F."/>
            <person name="Margarido G.R.A."/>
            <person name="Almeida C.A."/>
            <person name="Ferrarezi J.A."/>
            <person name="Labate C.A."/>
        </authorList>
    </citation>
    <scope>NUCLEOTIDE SEQUENCE</scope>
    <source>
        <strain evidence="1">MF-1</strain>
    </source>
</reference>
<organism evidence="1 2">
    <name type="scientific">Austropuccinia psidii MF-1</name>
    <dbReference type="NCBI Taxonomy" id="1389203"/>
    <lineage>
        <taxon>Eukaryota</taxon>
        <taxon>Fungi</taxon>
        <taxon>Dikarya</taxon>
        <taxon>Basidiomycota</taxon>
        <taxon>Pucciniomycotina</taxon>
        <taxon>Pucciniomycetes</taxon>
        <taxon>Pucciniales</taxon>
        <taxon>Sphaerophragmiaceae</taxon>
        <taxon>Austropuccinia</taxon>
    </lineage>
</organism>
<accession>A0A9Q3PAK8</accession>
<gene>
    <name evidence="1" type="ORF">O181_092411</name>
</gene>
<proteinExistence type="predicted"/>
<evidence type="ECO:0000313" key="2">
    <source>
        <dbReference type="Proteomes" id="UP000765509"/>
    </source>
</evidence>
<protein>
    <submittedName>
        <fullName evidence="1">Uncharacterized protein</fullName>
    </submittedName>
</protein>
<dbReference type="AlphaFoldDB" id="A0A9Q3PAK8"/>
<evidence type="ECO:0000313" key="1">
    <source>
        <dbReference type="EMBL" id="MBW0552696.1"/>
    </source>
</evidence>
<dbReference type="OrthoDB" id="2499532at2759"/>
<dbReference type="Proteomes" id="UP000765509">
    <property type="component" value="Unassembled WGS sequence"/>
</dbReference>
<feature type="non-terminal residue" evidence="1">
    <location>
        <position position="487"/>
    </location>
</feature>
<sequence>NRNSPVNQEHNIQQPLPEPLYVINSKTKRSDLWESQLQVSPVNIRALSGSLRQKAESELEMKWQKIENELFAEAFLSWKARRVTDKIYSGPLKSSAHFQSGEKLQKNDLSIQEFNKKLEQHLKVSDKSQNLTLGDMDEELFKMLQELWALDRRSFRTNLEAMQNDFDDINEFHRRLYTLSRQILQHKIVENWQTMKSFLAKTQELSESDVKKIETMFRLSTRFPDMTKPTDSIHKNNGLEQLFTENNDKITSMLEKIMGPTEAEARIETFIYLQQKSEVKNWWTETDYMERHIGNGLNLWDVIRIGETLSFDVSSDEFSEKGADALRTLALLEGTCVHNTFTILPWYISPERAFIMKHFRGKFEERIKILLNEERKEKNFANDRSMILLRQQPPRLQKELRLNSTDIWNFFLRGLSIQFMVELYVTGIMQGRKTRESWIKLLNRAPKLLSPEQSSFVIHWFQSAKPTISVDRNIKYSIKVKTKPPPK</sequence>